<name>A0A164PFP5_9CRUS</name>
<evidence type="ECO:0000313" key="3">
    <source>
        <dbReference type="Proteomes" id="UP000076858"/>
    </source>
</evidence>
<dbReference type="STRING" id="35525.A0A164PFP5"/>
<accession>A0A164PFP5</accession>
<feature type="chain" id="PRO_5007852250" description="MULE transposase domain-containing protein" evidence="1">
    <location>
        <begin position="21"/>
        <end position="361"/>
    </location>
</feature>
<dbReference type="OrthoDB" id="5791190at2759"/>
<evidence type="ECO:0008006" key="4">
    <source>
        <dbReference type="Google" id="ProtNLM"/>
    </source>
</evidence>
<dbReference type="Proteomes" id="UP000076858">
    <property type="component" value="Unassembled WGS sequence"/>
</dbReference>
<sequence length="361" mass="41225">MYDSSRKVLVLVITASTVASLGIDNHVCCCPQHLVKINCGETPESFTTQYNNTVLHHKEYPNEVLVNYEGNASCFNKEYSHGYAKRPEKTEKPLYRTTQSVLTTAKERKDDPPSQVYGDIIEGVGKNMKKKQAVQAPRNLQQVKNAQKAARRATTLSHDAQYSAYLSGIETNFMRKFELYPEFNYACLHFEMADEFQLLLDRTDSPAVVMEYDTNIDLVSFNVSWLSFHHTEYEDLPGNPIPTIGLACFLHSKKLQSSYEYFFNRIKEEIKRLAEAKNIIICTDEEQAIVNTIEKLRISGIKLITIFLGNGIVNEVKLLFDITDPFYSNTIYQDQDQLHTIPVEIEATVNSRPLTYVFGDD</sequence>
<dbReference type="EMBL" id="LRGB01002597">
    <property type="protein sequence ID" value="KZS06791.1"/>
    <property type="molecule type" value="Genomic_DNA"/>
</dbReference>
<evidence type="ECO:0000256" key="1">
    <source>
        <dbReference type="SAM" id="SignalP"/>
    </source>
</evidence>
<gene>
    <name evidence="2" type="ORF">APZ42_029635</name>
</gene>
<comment type="caution">
    <text evidence="2">The sequence shown here is derived from an EMBL/GenBank/DDBJ whole genome shotgun (WGS) entry which is preliminary data.</text>
</comment>
<keyword evidence="1" id="KW-0732">Signal</keyword>
<evidence type="ECO:0000313" key="2">
    <source>
        <dbReference type="EMBL" id="KZS06791.1"/>
    </source>
</evidence>
<reference evidence="2 3" key="1">
    <citation type="submission" date="2016-03" db="EMBL/GenBank/DDBJ databases">
        <title>EvidentialGene: Evidence-directed Construction of Genes on Genomes.</title>
        <authorList>
            <person name="Gilbert D.G."/>
            <person name="Choi J.-H."/>
            <person name="Mockaitis K."/>
            <person name="Colbourne J."/>
            <person name="Pfrender M."/>
        </authorList>
    </citation>
    <scope>NUCLEOTIDE SEQUENCE [LARGE SCALE GENOMIC DNA]</scope>
    <source>
        <strain evidence="2 3">Xinb3</strain>
        <tissue evidence="2">Complete organism</tissue>
    </source>
</reference>
<dbReference type="AlphaFoldDB" id="A0A164PFP5"/>
<keyword evidence="3" id="KW-1185">Reference proteome</keyword>
<feature type="signal peptide" evidence="1">
    <location>
        <begin position="1"/>
        <end position="20"/>
    </location>
</feature>
<proteinExistence type="predicted"/>
<protein>
    <recommendedName>
        <fullName evidence="4">MULE transposase domain-containing protein</fullName>
    </recommendedName>
</protein>
<organism evidence="2 3">
    <name type="scientific">Daphnia magna</name>
    <dbReference type="NCBI Taxonomy" id="35525"/>
    <lineage>
        <taxon>Eukaryota</taxon>
        <taxon>Metazoa</taxon>
        <taxon>Ecdysozoa</taxon>
        <taxon>Arthropoda</taxon>
        <taxon>Crustacea</taxon>
        <taxon>Branchiopoda</taxon>
        <taxon>Diplostraca</taxon>
        <taxon>Cladocera</taxon>
        <taxon>Anomopoda</taxon>
        <taxon>Daphniidae</taxon>
        <taxon>Daphnia</taxon>
    </lineage>
</organism>